<name>A0ABR9KIH6_9ACTN</name>
<comment type="caution">
    <text evidence="1">The sequence shown here is derived from an EMBL/GenBank/DDBJ whole genome shotgun (WGS) entry which is preliminary data.</text>
</comment>
<gene>
    <name evidence="1" type="ORF">H4W81_004608</name>
</gene>
<sequence length="78" mass="8702">MDSASAPHDEHSFELGKNLPIFVKVRPYSLALYSSIATKVPHPASCTLLANRVRASPLIARPSTYTAWFSRTIMVEVW</sequence>
<proteinExistence type="predicted"/>
<keyword evidence="2" id="KW-1185">Reference proteome</keyword>
<dbReference type="Proteomes" id="UP000661607">
    <property type="component" value="Unassembled WGS sequence"/>
</dbReference>
<evidence type="ECO:0000313" key="2">
    <source>
        <dbReference type="Proteomes" id="UP000661607"/>
    </source>
</evidence>
<protein>
    <submittedName>
        <fullName evidence="1">Uncharacterized protein</fullName>
    </submittedName>
</protein>
<accession>A0ABR9KIH6</accession>
<dbReference type="EMBL" id="JADBEF010000001">
    <property type="protein sequence ID" value="MBE1561829.1"/>
    <property type="molecule type" value="Genomic_DNA"/>
</dbReference>
<evidence type="ECO:0000313" key="1">
    <source>
        <dbReference type="EMBL" id="MBE1561829.1"/>
    </source>
</evidence>
<organism evidence="1 2">
    <name type="scientific">Nonomuraea africana</name>
    <dbReference type="NCBI Taxonomy" id="46171"/>
    <lineage>
        <taxon>Bacteria</taxon>
        <taxon>Bacillati</taxon>
        <taxon>Actinomycetota</taxon>
        <taxon>Actinomycetes</taxon>
        <taxon>Streptosporangiales</taxon>
        <taxon>Streptosporangiaceae</taxon>
        <taxon>Nonomuraea</taxon>
    </lineage>
</organism>
<reference evidence="1 2" key="1">
    <citation type="submission" date="2020-10" db="EMBL/GenBank/DDBJ databases">
        <title>Sequencing the genomes of 1000 actinobacteria strains.</title>
        <authorList>
            <person name="Klenk H.-P."/>
        </authorList>
    </citation>
    <scope>NUCLEOTIDE SEQUENCE [LARGE SCALE GENOMIC DNA]</scope>
    <source>
        <strain evidence="1 2">DSM 43748</strain>
    </source>
</reference>